<organism evidence="2 3">
    <name type="scientific">Paramarasmius palmivorus</name>
    <dbReference type="NCBI Taxonomy" id="297713"/>
    <lineage>
        <taxon>Eukaryota</taxon>
        <taxon>Fungi</taxon>
        <taxon>Dikarya</taxon>
        <taxon>Basidiomycota</taxon>
        <taxon>Agaricomycotina</taxon>
        <taxon>Agaricomycetes</taxon>
        <taxon>Agaricomycetidae</taxon>
        <taxon>Agaricales</taxon>
        <taxon>Marasmiineae</taxon>
        <taxon>Marasmiaceae</taxon>
        <taxon>Paramarasmius</taxon>
    </lineage>
</organism>
<feature type="transmembrane region" description="Helical" evidence="1">
    <location>
        <begin position="100"/>
        <end position="119"/>
    </location>
</feature>
<evidence type="ECO:0000313" key="2">
    <source>
        <dbReference type="EMBL" id="KAK7021132.1"/>
    </source>
</evidence>
<keyword evidence="3" id="KW-1185">Reference proteome</keyword>
<feature type="transmembrane region" description="Helical" evidence="1">
    <location>
        <begin position="158"/>
        <end position="177"/>
    </location>
</feature>
<feature type="transmembrane region" description="Helical" evidence="1">
    <location>
        <begin position="15"/>
        <end position="41"/>
    </location>
</feature>
<dbReference type="Proteomes" id="UP001383192">
    <property type="component" value="Unassembled WGS sequence"/>
</dbReference>
<reference evidence="2 3" key="1">
    <citation type="submission" date="2024-01" db="EMBL/GenBank/DDBJ databases">
        <title>A draft genome for a cacao thread blight-causing isolate of Paramarasmius palmivorus.</title>
        <authorList>
            <person name="Baruah I.K."/>
            <person name="Bukari Y."/>
            <person name="Amoako-Attah I."/>
            <person name="Meinhardt L.W."/>
            <person name="Bailey B.A."/>
            <person name="Cohen S.P."/>
        </authorList>
    </citation>
    <scope>NUCLEOTIDE SEQUENCE [LARGE SCALE GENOMIC DNA]</scope>
    <source>
        <strain evidence="2 3">GH-12</strain>
    </source>
</reference>
<protein>
    <submittedName>
        <fullName evidence="2">Uncharacterized protein</fullName>
    </submittedName>
</protein>
<accession>A0AAW0B6K5</accession>
<comment type="caution">
    <text evidence="2">The sequence shown here is derived from an EMBL/GenBank/DDBJ whole genome shotgun (WGS) entry which is preliminary data.</text>
</comment>
<feature type="transmembrane region" description="Helical" evidence="1">
    <location>
        <begin position="126"/>
        <end position="146"/>
    </location>
</feature>
<keyword evidence="1" id="KW-0472">Membrane</keyword>
<sequence length="279" mass="31259">MSPNVLSDRLFEKCLYAAIILSNTVYAVVLCLGFITIKILYRDYAKSRRWRAFYITYITTILMVQTVFVATLTSIGWIMWFEHRDYPQGPVAWYWQARGWIHIFTLALTKATTSLAIGLSHSIEEFTILTVTTITILIKSAGSSTVNHTLTNFTLLDVVSSTGVDLLTTALISIPLLRARKRLRKLNMPVPKLYASLVALFVDSSLPLGVFGVIFAVLSTLDIMVYEVFAVISALYAGVAPLLILYRIAKRTGWSRDDIETAISANIEFALRTSEERAT</sequence>
<evidence type="ECO:0000313" key="3">
    <source>
        <dbReference type="Proteomes" id="UP001383192"/>
    </source>
</evidence>
<feature type="transmembrane region" description="Helical" evidence="1">
    <location>
        <begin position="53"/>
        <end position="80"/>
    </location>
</feature>
<keyword evidence="1" id="KW-1133">Transmembrane helix</keyword>
<dbReference type="EMBL" id="JAYKXP010000174">
    <property type="protein sequence ID" value="KAK7021132.1"/>
    <property type="molecule type" value="Genomic_DNA"/>
</dbReference>
<proteinExistence type="predicted"/>
<feature type="transmembrane region" description="Helical" evidence="1">
    <location>
        <begin position="197"/>
        <end position="218"/>
    </location>
</feature>
<keyword evidence="1" id="KW-0812">Transmembrane</keyword>
<dbReference type="AlphaFoldDB" id="A0AAW0B6K5"/>
<gene>
    <name evidence="2" type="ORF">VNI00_017493</name>
</gene>
<evidence type="ECO:0000256" key="1">
    <source>
        <dbReference type="SAM" id="Phobius"/>
    </source>
</evidence>
<name>A0AAW0B6K5_9AGAR</name>
<feature type="transmembrane region" description="Helical" evidence="1">
    <location>
        <begin position="224"/>
        <end position="246"/>
    </location>
</feature>